<proteinExistence type="predicted"/>
<reference evidence="2" key="1">
    <citation type="journal article" date="2019" name="Nat. Commun.">
        <title>The genome of broomcorn millet.</title>
        <authorList>
            <person name="Zou C."/>
            <person name="Miki D."/>
            <person name="Li D."/>
            <person name="Tang Q."/>
            <person name="Xiao L."/>
            <person name="Rajput S."/>
            <person name="Deng P."/>
            <person name="Jia W."/>
            <person name="Huang R."/>
            <person name="Zhang M."/>
            <person name="Sun Y."/>
            <person name="Hu J."/>
            <person name="Fu X."/>
            <person name="Schnable P.S."/>
            <person name="Li F."/>
            <person name="Zhang H."/>
            <person name="Feng B."/>
            <person name="Zhu X."/>
            <person name="Liu R."/>
            <person name="Schnable J.C."/>
            <person name="Zhu J.-K."/>
            <person name="Zhang H."/>
        </authorList>
    </citation>
    <scope>NUCLEOTIDE SEQUENCE [LARGE SCALE GENOMIC DNA]</scope>
</reference>
<dbReference type="OrthoDB" id="692613at2759"/>
<name>A0A3L6S0D0_PANMI</name>
<dbReference type="EMBL" id="PQIB02000006">
    <property type="protein sequence ID" value="RLN12693.1"/>
    <property type="molecule type" value="Genomic_DNA"/>
</dbReference>
<evidence type="ECO:0000313" key="2">
    <source>
        <dbReference type="Proteomes" id="UP000275267"/>
    </source>
</evidence>
<sequence length="157" mass="17395">MLQVWFFDGKKLPATVLTEHGNFCLLGTPKHEDCVGITWSQESLDPDTVFMFVPKSPKKTERKDAYLAVESVQAYLCEAVDSMEPNSDDYFMILCDYFEGKVDGVNRLAAAPIFTMSGNVLGLVLQNCREGELGEAVTGTEMKVVMKASAVKRLLES</sequence>
<keyword evidence="2" id="KW-1185">Reference proteome</keyword>
<organism evidence="1 2">
    <name type="scientific">Panicum miliaceum</name>
    <name type="common">Proso millet</name>
    <name type="synonym">Broomcorn millet</name>
    <dbReference type="NCBI Taxonomy" id="4540"/>
    <lineage>
        <taxon>Eukaryota</taxon>
        <taxon>Viridiplantae</taxon>
        <taxon>Streptophyta</taxon>
        <taxon>Embryophyta</taxon>
        <taxon>Tracheophyta</taxon>
        <taxon>Spermatophyta</taxon>
        <taxon>Magnoliopsida</taxon>
        <taxon>Liliopsida</taxon>
        <taxon>Poales</taxon>
        <taxon>Poaceae</taxon>
        <taxon>PACMAD clade</taxon>
        <taxon>Panicoideae</taxon>
        <taxon>Panicodae</taxon>
        <taxon>Paniceae</taxon>
        <taxon>Panicinae</taxon>
        <taxon>Panicum</taxon>
        <taxon>Panicum sect. Panicum</taxon>
    </lineage>
</organism>
<evidence type="ECO:0000313" key="1">
    <source>
        <dbReference type="EMBL" id="RLN12693.1"/>
    </source>
</evidence>
<dbReference type="STRING" id="4540.A0A3L6S0D0"/>
<dbReference type="AlphaFoldDB" id="A0A3L6S0D0"/>
<comment type="caution">
    <text evidence="1">The sequence shown here is derived from an EMBL/GenBank/DDBJ whole genome shotgun (WGS) entry which is preliminary data.</text>
</comment>
<protein>
    <submittedName>
        <fullName evidence="1">Uncharacterized protein</fullName>
    </submittedName>
</protein>
<gene>
    <name evidence="1" type="ORF">C2845_PM09G09660</name>
</gene>
<dbReference type="Proteomes" id="UP000275267">
    <property type="component" value="Unassembled WGS sequence"/>
</dbReference>
<accession>A0A3L6S0D0</accession>